<dbReference type="InterPro" id="IPR024752">
    <property type="entry name" value="Myb/SANT-like_dom"/>
</dbReference>
<accession>A0ABU6RNN1</accession>
<evidence type="ECO:0000313" key="2">
    <source>
        <dbReference type="EMBL" id="MED6125509.1"/>
    </source>
</evidence>
<keyword evidence="3" id="KW-1185">Reference proteome</keyword>
<sequence>MEERIQFVENTAKWTQMRDTMTVGMFEEWRATRGLADCGKFRTRTFEKLALKMIERFSNCTLTAKHCKNKHKRMKEKYQYAADMLVCSGFGWNEEK</sequence>
<proteinExistence type="predicted"/>
<evidence type="ECO:0000313" key="3">
    <source>
        <dbReference type="Proteomes" id="UP001341840"/>
    </source>
</evidence>
<dbReference type="EMBL" id="JASCZI010030961">
    <property type="protein sequence ID" value="MED6125509.1"/>
    <property type="molecule type" value="Genomic_DNA"/>
</dbReference>
<feature type="domain" description="Myb/SANT-like" evidence="1">
    <location>
        <begin position="14"/>
        <end position="95"/>
    </location>
</feature>
<protein>
    <recommendedName>
        <fullName evidence="1">Myb/SANT-like domain-containing protein</fullName>
    </recommendedName>
</protein>
<organism evidence="2 3">
    <name type="scientific">Stylosanthes scabra</name>
    <dbReference type="NCBI Taxonomy" id="79078"/>
    <lineage>
        <taxon>Eukaryota</taxon>
        <taxon>Viridiplantae</taxon>
        <taxon>Streptophyta</taxon>
        <taxon>Embryophyta</taxon>
        <taxon>Tracheophyta</taxon>
        <taxon>Spermatophyta</taxon>
        <taxon>Magnoliopsida</taxon>
        <taxon>eudicotyledons</taxon>
        <taxon>Gunneridae</taxon>
        <taxon>Pentapetalae</taxon>
        <taxon>rosids</taxon>
        <taxon>fabids</taxon>
        <taxon>Fabales</taxon>
        <taxon>Fabaceae</taxon>
        <taxon>Papilionoideae</taxon>
        <taxon>50 kb inversion clade</taxon>
        <taxon>dalbergioids sensu lato</taxon>
        <taxon>Dalbergieae</taxon>
        <taxon>Pterocarpus clade</taxon>
        <taxon>Stylosanthes</taxon>
    </lineage>
</organism>
<gene>
    <name evidence="2" type="ORF">PIB30_069130</name>
</gene>
<reference evidence="2 3" key="1">
    <citation type="journal article" date="2023" name="Plants (Basel)">
        <title>Bridging the Gap: Combining Genomics and Transcriptomics Approaches to Understand Stylosanthes scabra, an Orphan Legume from the Brazilian Caatinga.</title>
        <authorList>
            <person name="Ferreira-Neto J.R.C."/>
            <person name="da Silva M.D."/>
            <person name="Binneck E."/>
            <person name="de Melo N.F."/>
            <person name="da Silva R.H."/>
            <person name="de Melo A.L.T.M."/>
            <person name="Pandolfi V."/>
            <person name="Bustamante F.O."/>
            <person name="Brasileiro-Vidal A.C."/>
            <person name="Benko-Iseppon A.M."/>
        </authorList>
    </citation>
    <scope>NUCLEOTIDE SEQUENCE [LARGE SCALE GENOMIC DNA]</scope>
    <source>
        <tissue evidence="2">Leaves</tissue>
    </source>
</reference>
<comment type="caution">
    <text evidence="2">The sequence shown here is derived from an EMBL/GenBank/DDBJ whole genome shotgun (WGS) entry which is preliminary data.</text>
</comment>
<name>A0ABU6RNN1_9FABA</name>
<dbReference type="Pfam" id="PF12776">
    <property type="entry name" value="Myb_DNA-bind_3"/>
    <property type="match status" value="1"/>
</dbReference>
<dbReference type="Proteomes" id="UP001341840">
    <property type="component" value="Unassembled WGS sequence"/>
</dbReference>
<evidence type="ECO:0000259" key="1">
    <source>
        <dbReference type="Pfam" id="PF12776"/>
    </source>
</evidence>